<dbReference type="PANTHER" id="PTHR11746">
    <property type="entry name" value="O-METHYLTRANSFERASE"/>
    <property type="match status" value="1"/>
</dbReference>
<dbReference type="Pfam" id="PF00891">
    <property type="entry name" value="Methyltransf_2"/>
    <property type="match status" value="1"/>
</dbReference>
<evidence type="ECO:0000256" key="1">
    <source>
        <dbReference type="ARBA" id="ARBA00022603"/>
    </source>
</evidence>
<proteinExistence type="predicted"/>
<evidence type="ECO:0000313" key="10">
    <source>
        <dbReference type="Proteomes" id="UP000743370"/>
    </source>
</evidence>
<organism evidence="8 9">
    <name type="scientific">Phaseolus angularis</name>
    <name type="common">Azuki bean</name>
    <name type="synonym">Vigna angularis</name>
    <dbReference type="NCBI Taxonomy" id="3914"/>
    <lineage>
        <taxon>Eukaryota</taxon>
        <taxon>Viridiplantae</taxon>
        <taxon>Streptophyta</taxon>
        <taxon>Embryophyta</taxon>
        <taxon>Tracheophyta</taxon>
        <taxon>Spermatophyta</taxon>
        <taxon>Magnoliopsida</taxon>
        <taxon>eudicotyledons</taxon>
        <taxon>Gunneridae</taxon>
        <taxon>Pentapetalae</taxon>
        <taxon>rosids</taxon>
        <taxon>fabids</taxon>
        <taxon>Fabales</taxon>
        <taxon>Fabaceae</taxon>
        <taxon>Papilionoideae</taxon>
        <taxon>50 kb inversion clade</taxon>
        <taxon>NPAAA clade</taxon>
        <taxon>indigoferoid/millettioid clade</taxon>
        <taxon>Phaseoleae</taxon>
        <taxon>Vigna</taxon>
    </lineage>
</organism>
<dbReference type="SUPFAM" id="SSF53335">
    <property type="entry name" value="S-adenosyl-L-methionine-dependent methyltransferases"/>
    <property type="match status" value="1"/>
</dbReference>
<dbReference type="Gene3D" id="3.40.50.150">
    <property type="entry name" value="Vaccinia Virus protein VP39"/>
    <property type="match status" value="1"/>
</dbReference>
<evidence type="ECO:0000256" key="2">
    <source>
        <dbReference type="ARBA" id="ARBA00022679"/>
    </source>
</evidence>
<dbReference type="InterPro" id="IPR029063">
    <property type="entry name" value="SAM-dependent_MTases_sf"/>
</dbReference>
<dbReference type="InterPro" id="IPR036388">
    <property type="entry name" value="WH-like_DNA-bd_sf"/>
</dbReference>
<dbReference type="SUPFAM" id="SSF46785">
    <property type="entry name" value="Winged helix' DNA-binding domain"/>
    <property type="match status" value="1"/>
</dbReference>
<evidence type="ECO:0000313" key="8">
    <source>
        <dbReference type="EMBL" id="KOM46092.1"/>
    </source>
</evidence>
<accession>A0A0L9UU36</accession>
<evidence type="ECO:0000259" key="5">
    <source>
        <dbReference type="Pfam" id="PF00891"/>
    </source>
</evidence>
<dbReference type="Gene3D" id="1.10.10.10">
    <property type="entry name" value="Winged helix-like DNA-binding domain superfamily/Winged helix DNA-binding domain"/>
    <property type="match status" value="1"/>
</dbReference>
<dbReference type="KEGG" id="var:108335252"/>
<dbReference type="EMBL" id="CM003376">
    <property type="protein sequence ID" value="KOM46092.1"/>
    <property type="molecule type" value="Genomic_DNA"/>
</dbReference>
<gene>
    <name evidence="7" type="ORF">HKW66_Vig0252480</name>
    <name evidence="8" type="ORF">LR48_Vigan06g139800</name>
</gene>
<keyword evidence="2" id="KW-0808">Transferase</keyword>
<evidence type="ECO:0000259" key="6">
    <source>
        <dbReference type="Pfam" id="PF08100"/>
    </source>
</evidence>
<feature type="active site" description="Proton acceptor" evidence="4">
    <location>
        <position position="274"/>
    </location>
</feature>
<dbReference type="OrthoDB" id="1606438at2759"/>
<dbReference type="GO" id="GO:0032259">
    <property type="term" value="P:methylation"/>
    <property type="evidence" value="ECO:0007669"/>
    <property type="project" value="UniProtKB-KW"/>
</dbReference>
<dbReference type="OMA" id="VCHNWAD"/>
<sequence length="369" mass="40813">MGCNSKESEIPLEVEKVDDAYRSAVLLCFSRVLPAILNAAIDINLFDVIAKAKSSSDDSSFSASEIASLLPNQLPQLANRLERMLPLLVSYSLLRCSIRTDQDGKRERVYALTPVGQYFAYDHQGISLAPLSTLLHRGFHDLWKDAKGAFLDPNCSNHFESVFGMLSYQYMEKDAELNQMFYKAMAHAGPIEVKRVLKVYKGFEGLSTLVDVGGGVGETLKLILSAYPSIKGINFDLPQMIQDAPPHPGVEHVGGDMFESVPSGDAILVKSICHNWGDEDCIKFLRNCHKALPPNGKVIVLDYIIPEVPNSSDASKHSTIVDNHMLLAHGGRERTETEFENLCKSSGFFKFRVACNDISATVGVMEFYK</sequence>
<dbReference type="Pfam" id="PF08100">
    <property type="entry name" value="Dimerisation"/>
    <property type="match status" value="1"/>
</dbReference>
<feature type="domain" description="O-methyltransferase dimerisation" evidence="6">
    <location>
        <begin position="27"/>
        <end position="120"/>
    </location>
</feature>
<feature type="domain" description="O-methyltransferase C-terminal" evidence="5">
    <location>
        <begin position="143"/>
        <end position="348"/>
    </location>
</feature>
<keyword evidence="1" id="KW-0489">Methyltransferase</keyword>
<dbReference type="AlphaFoldDB" id="A0A0L9UU36"/>
<dbReference type="EMBL" id="JABFOF010000010">
    <property type="protein sequence ID" value="KAG2377264.1"/>
    <property type="molecule type" value="Genomic_DNA"/>
</dbReference>
<reference evidence="7 10" key="3">
    <citation type="submission" date="2020-05" db="EMBL/GenBank/DDBJ databases">
        <title>Vigna angularis (adzuki bean) Var. LongXiaoDou No. 4 denovo assembly.</title>
        <authorList>
            <person name="Xiang H."/>
        </authorList>
    </citation>
    <scope>NUCLEOTIDE SEQUENCE [LARGE SCALE GENOMIC DNA]</scope>
    <source>
        <tissue evidence="7">Leaf</tissue>
    </source>
</reference>
<dbReference type="PIRSF" id="PIRSF005739">
    <property type="entry name" value="O-mtase"/>
    <property type="match status" value="1"/>
</dbReference>
<evidence type="ECO:0000256" key="3">
    <source>
        <dbReference type="ARBA" id="ARBA00022691"/>
    </source>
</evidence>
<evidence type="ECO:0000313" key="9">
    <source>
        <dbReference type="Proteomes" id="UP000053144"/>
    </source>
</evidence>
<dbReference type="Gramene" id="KOM46092">
    <property type="protein sequence ID" value="KOM46092"/>
    <property type="gene ID" value="LR48_Vigan06g139800"/>
</dbReference>
<dbReference type="CDD" id="cd02440">
    <property type="entry name" value="AdoMet_MTases"/>
    <property type="match status" value="1"/>
</dbReference>
<dbReference type="InterPro" id="IPR036390">
    <property type="entry name" value="WH_DNA-bd_sf"/>
</dbReference>
<keyword evidence="3" id="KW-0949">S-adenosyl-L-methionine</keyword>
<dbReference type="InterPro" id="IPR016461">
    <property type="entry name" value="COMT-like"/>
</dbReference>
<reference evidence="8" key="2">
    <citation type="submission" date="2015-02" db="EMBL/GenBank/DDBJ databases">
        <authorList>
            <person name="Chooi Y.-H."/>
        </authorList>
    </citation>
    <scope>NUCLEOTIDE SEQUENCE</scope>
    <source>
        <tissue evidence="8">Seedling</tissue>
    </source>
</reference>
<dbReference type="InterPro" id="IPR001077">
    <property type="entry name" value="COMT_C"/>
</dbReference>
<evidence type="ECO:0000256" key="4">
    <source>
        <dbReference type="PIRSR" id="PIRSR005739-1"/>
    </source>
</evidence>
<dbReference type="Proteomes" id="UP000743370">
    <property type="component" value="Unassembled WGS sequence"/>
</dbReference>
<dbReference type="GO" id="GO:0046983">
    <property type="term" value="F:protein dimerization activity"/>
    <property type="evidence" value="ECO:0007669"/>
    <property type="project" value="InterPro"/>
</dbReference>
<dbReference type="InterPro" id="IPR012967">
    <property type="entry name" value="COMT_dimerisation"/>
</dbReference>
<protein>
    <submittedName>
        <fullName evidence="7">Isoliquiritigenin 2'-O-methyltransferase</fullName>
    </submittedName>
</protein>
<evidence type="ECO:0000313" key="7">
    <source>
        <dbReference type="EMBL" id="KAG2377264.1"/>
    </source>
</evidence>
<dbReference type="PROSITE" id="PS51683">
    <property type="entry name" value="SAM_OMT_II"/>
    <property type="match status" value="1"/>
</dbReference>
<dbReference type="STRING" id="3914.A0A0L9UU36"/>
<name>A0A0L9UU36_PHAAN</name>
<dbReference type="Proteomes" id="UP000053144">
    <property type="component" value="Chromosome 6"/>
</dbReference>
<dbReference type="GO" id="GO:0008757">
    <property type="term" value="F:S-adenosylmethionine-dependent methyltransferase activity"/>
    <property type="evidence" value="ECO:0007669"/>
    <property type="project" value="UniProtKB-ARBA"/>
</dbReference>
<reference evidence="9" key="1">
    <citation type="journal article" date="2015" name="Proc. Natl. Acad. Sci. U.S.A.">
        <title>Genome sequencing of adzuki bean (Vigna angularis) provides insight into high starch and low fat accumulation and domestication.</title>
        <authorList>
            <person name="Yang K."/>
            <person name="Tian Z."/>
            <person name="Chen C."/>
            <person name="Luo L."/>
            <person name="Zhao B."/>
            <person name="Wang Z."/>
            <person name="Yu L."/>
            <person name="Li Y."/>
            <person name="Sun Y."/>
            <person name="Li W."/>
            <person name="Chen Y."/>
            <person name="Li Y."/>
            <person name="Zhang Y."/>
            <person name="Ai D."/>
            <person name="Zhao J."/>
            <person name="Shang C."/>
            <person name="Ma Y."/>
            <person name="Wu B."/>
            <person name="Wang M."/>
            <person name="Gao L."/>
            <person name="Sun D."/>
            <person name="Zhang P."/>
            <person name="Guo F."/>
            <person name="Wang W."/>
            <person name="Li Y."/>
            <person name="Wang J."/>
            <person name="Varshney R.K."/>
            <person name="Wang J."/>
            <person name="Ling H.Q."/>
            <person name="Wan P."/>
        </authorList>
    </citation>
    <scope>NUCLEOTIDE SEQUENCE</scope>
    <source>
        <strain evidence="9">cv. Jingnong 6</strain>
    </source>
</reference>
<dbReference type="GO" id="GO:0008171">
    <property type="term" value="F:O-methyltransferase activity"/>
    <property type="evidence" value="ECO:0007669"/>
    <property type="project" value="InterPro"/>
</dbReference>
<dbReference type="FunFam" id="3.40.50.150:FF:000705">
    <property type="entry name" value="Uncharacterized protein"/>
    <property type="match status" value="1"/>
</dbReference>
<dbReference type="FunFam" id="1.10.10.10:FF:000357">
    <property type="entry name" value="Caffeic acid 3-O-methyltransferase"/>
    <property type="match status" value="1"/>
</dbReference>